<name>W4M7L4_9BACT</name>
<reference evidence="4 5" key="1">
    <citation type="journal article" date="2014" name="Nature">
        <title>An environmental bacterial taxon with a large and distinct metabolic repertoire.</title>
        <authorList>
            <person name="Wilson M.C."/>
            <person name="Mori T."/>
            <person name="Ruckert C."/>
            <person name="Uria A.R."/>
            <person name="Helf M.J."/>
            <person name="Takada K."/>
            <person name="Gernert C."/>
            <person name="Steffens U.A."/>
            <person name="Heycke N."/>
            <person name="Schmitt S."/>
            <person name="Rinke C."/>
            <person name="Helfrich E.J."/>
            <person name="Brachmann A.O."/>
            <person name="Gurgui C."/>
            <person name="Wakimoto T."/>
            <person name="Kracht M."/>
            <person name="Crusemann M."/>
            <person name="Hentschel U."/>
            <person name="Abe I."/>
            <person name="Matsunaga S."/>
            <person name="Kalinowski J."/>
            <person name="Takeyama H."/>
            <person name="Piel J."/>
        </authorList>
    </citation>
    <scope>NUCLEOTIDE SEQUENCE [LARGE SCALE GENOMIC DNA]</scope>
    <source>
        <strain evidence="5">TSY2</strain>
    </source>
</reference>
<dbReference type="Gene3D" id="2.160.10.10">
    <property type="entry name" value="Hexapeptide repeat proteins"/>
    <property type="match status" value="2"/>
</dbReference>
<organism evidence="4 5">
    <name type="scientific">Candidatus Entotheonella gemina</name>
    <dbReference type="NCBI Taxonomy" id="1429439"/>
    <lineage>
        <taxon>Bacteria</taxon>
        <taxon>Pseudomonadati</taxon>
        <taxon>Nitrospinota/Tectimicrobiota group</taxon>
        <taxon>Candidatus Tectimicrobiota</taxon>
        <taxon>Candidatus Entotheonellia</taxon>
        <taxon>Candidatus Entotheonellales</taxon>
        <taxon>Candidatus Entotheonellaceae</taxon>
        <taxon>Candidatus Entotheonella</taxon>
    </lineage>
</organism>
<dbReference type="PROSITE" id="PS00101">
    <property type="entry name" value="HEXAPEP_TRANSFERASES"/>
    <property type="match status" value="1"/>
</dbReference>
<evidence type="ECO:0000313" key="4">
    <source>
        <dbReference type="EMBL" id="ETX06173.1"/>
    </source>
</evidence>
<comment type="caution">
    <text evidence="4">The sequence shown here is derived from an EMBL/GenBank/DDBJ whole genome shotgun (WGS) entry which is preliminary data.</text>
</comment>
<keyword evidence="3" id="KW-0012">Acyltransferase</keyword>
<dbReference type="InterPro" id="IPR011004">
    <property type="entry name" value="Trimer_LpxA-like_sf"/>
</dbReference>
<dbReference type="CDD" id="cd04647">
    <property type="entry name" value="LbH_MAT_like"/>
    <property type="match status" value="1"/>
</dbReference>
<proteinExistence type="predicted"/>
<dbReference type="GO" id="GO:0008374">
    <property type="term" value="F:O-acyltransferase activity"/>
    <property type="evidence" value="ECO:0007669"/>
    <property type="project" value="TreeGrafter"/>
</dbReference>
<dbReference type="InterPro" id="IPR018357">
    <property type="entry name" value="Hexapep_transf_CS"/>
</dbReference>
<evidence type="ECO:0000256" key="3">
    <source>
        <dbReference type="ARBA" id="ARBA00023315"/>
    </source>
</evidence>
<dbReference type="PANTHER" id="PTHR23416">
    <property type="entry name" value="SIALIC ACID SYNTHASE-RELATED"/>
    <property type="match status" value="1"/>
</dbReference>
<evidence type="ECO:0000256" key="2">
    <source>
        <dbReference type="ARBA" id="ARBA00022737"/>
    </source>
</evidence>
<keyword evidence="2" id="KW-0677">Repeat</keyword>
<dbReference type="GO" id="GO:0005829">
    <property type="term" value="C:cytosol"/>
    <property type="evidence" value="ECO:0007669"/>
    <property type="project" value="TreeGrafter"/>
</dbReference>
<feature type="non-terminal residue" evidence="4">
    <location>
        <position position="238"/>
    </location>
</feature>
<keyword evidence="5" id="KW-1185">Reference proteome</keyword>
<protein>
    <recommendedName>
        <fullName evidence="6">Acetyltransferase</fullName>
    </recommendedName>
</protein>
<dbReference type="InterPro" id="IPR001451">
    <property type="entry name" value="Hexapep"/>
</dbReference>
<sequence length="238" mass="25250">MEVLADHNESAAQRYLRMFVGEKSMAALVRYELLTGLLGPMPGALGYLLRSQCYPWLLHHMGRGTVVGRGVVLRCPGRISLGDHVMLDDLVVLDAKGDDSQVTIGDQVLIGRSSILSCNQASIRIGNFVSIGPFVHFACKSLVEVGSHVQIGSGVQIMAGSHASDDPDIPITQQERLSEGIVMGDNVWIGASATILDGVTIGSGSIVGAGSVVNKDVPPDSLVLGNPARVVKNRRKTK</sequence>
<dbReference type="Pfam" id="PF00132">
    <property type="entry name" value="Hexapep"/>
    <property type="match status" value="1"/>
</dbReference>
<dbReference type="Proteomes" id="UP000019140">
    <property type="component" value="Unassembled WGS sequence"/>
</dbReference>
<evidence type="ECO:0000313" key="5">
    <source>
        <dbReference type="Proteomes" id="UP000019140"/>
    </source>
</evidence>
<evidence type="ECO:0000256" key="1">
    <source>
        <dbReference type="ARBA" id="ARBA00022679"/>
    </source>
</evidence>
<dbReference type="AlphaFoldDB" id="W4M7L4"/>
<dbReference type="SUPFAM" id="SSF51161">
    <property type="entry name" value="Trimeric LpxA-like enzymes"/>
    <property type="match status" value="2"/>
</dbReference>
<keyword evidence="1" id="KW-0808">Transferase</keyword>
<gene>
    <name evidence="4" type="ORF">ETSY2_18680</name>
</gene>
<dbReference type="InterPro" id="IPR051159">
    <property type="entry name" value="Hexapeptide_acetyltransf"/>
</dbReference>
<evidence type="ECO:0008006" key="6">
    <source>
        <dbReference type="Google" id="ProtNLM"/>
    </source>
</evidence>
<dbReference type="EMBL" id="AZHX01000767">
    <property type="protein sequence ID" value="ETX06173.1"/>
    <property type="molecule type" value="Genomic_DNA"/>
</dbReference>
<accession>W4M7L4</accession>
<dbReference type="HOGENOM" id="CLU_051638_7_0_7"/>